<protein>
    <recommendedName>
        <fullName evidence="3">Orotidine 5-phosphate decarboxylase</fullName>
    </recommendedName>
</protein>
<dbReference type="GeneID" id="68871577"/>
<proteinExistence type="predicted"/>
<accession>A0A073J6G0</accession>
<keyword evidence="2" id="KW-1185">Reference proteome</keyword>
<dbReference type="RefSeq" id="WP_051694035.1">
    <property type="nucleotide sequence ID" value="NZ_CP054599.1"/>
</dbReference>
<gene>
    <name evidence="1" type="ORF">SUH3_11505</name>
</gene>
<dbReference type="AlphaFoldDB" id="A0A073J6G0"/>
<dbReference type="Proteomes" id="UP000027746">
    <property type="component" value="Unassembled WGS sequence"/>
</dbReference>
<dbReference type="OrthoDB" id="7862430at2"/>
<dbReference type="EMBL" id="JAMD01000002">
    <property type="protein sequence ID" value="KEJ97390.1"/>
    <property type="molecule type" value="Genomic_DNA"/>
</dbReference>
<reference evidence="1 2" key="1">
    <citation type="submission" date="2014-01" db="EMBL/GenBank/DDBJ databases">
        <title>Sulfitobacter sp. H3 (MCCC 1A00686) Genome Sequencing.</title>
        <authorList>
            <person name="Lai Q."/>
            <person name="Hong Z."/>
        </authorList>
    </citation>
    <scope>NUCLEOTIDE SEQUENCE [LARGE SCALE GENOMIC DNA]</scope>
    <source>
        <strain evidence="1 2">H3</strain>
    </source>
</reference>
<sequence length="105" mass="11073">MQQYPVELNSVIYNATTQSFEALVTVHAPQGARKYACAIDAPITMTYSDAASGLATQALRRHAGRGGLSSSTALAAAQARARSGAAKVRRKLSLDPIAMLRRLAA</sequence>
<evidence type="ECO:0000313" key="1">
    <source>
        <dbReference type="EMBL" id="KEJ97390.1"/>
    </source>
</evidence>
<organism evidence="1 2">
    <name type="scientific">Pseudosulfitobacter pseudonitzschiae</name>
    <dbReference type="NCBI Taxonomy" id="1402135"/>
    <lineage>
        <taxon>Bacteria</taxon>
        <taxon>Pseudomonadati</taxon>
        <taxon>Pseudomonadota</taxon>
        <taxon>Alphaproteobacteria</taxon>
        <taxon>Rhodobacterales</taxon>
        <taxon>Roseobacteraceae</taxon>
        <taxon>Pseudosulfitobacter</taxon>
    </lineage>
</organism>
<comment type="caution">
    <text evidence="1">The sequence shown here is derived from an EMBL/GenBank/DDBJ whole genome shotgun (WGS) entry which is preliminary data.</text>
</comment>
<evidence type="ECO:0008006" key="3">
    <source>
        <dbReference type="Google" id="ProtNLM"/>
    </source>
</evidence>
<name>A0A073J6G0_9RHOB</name>
<evidence type="ECO:0000313" key="2">
    <source>
        <dbReference type="Proteomes" id="UP000027746"/>
    </source>
</evidence>